<dbReference type="EMBL" id="CP015401">
    <property type="protein sequence ID" value="ARE60476.1"/>
    <property type="molecule type" value="Genomic_DNA"/>
</dbReference>
<dbReference type="AlphaFoldDB" id="A0A1V0QD60"/>
<dbReference type="OrthoDB" id="1048521at2"/>
<feature type="compositionally biased region" description="Polar residues" evidence="1">
    <location>
        <begin position="68"/>
        <end position="78"/>
    </location>
</feature>
<evidence type="ECO:0000313" key="3">
    <source>
        <dbReference type="Proteomes" id="UP000092631"/>
    </source>
</evidence>
<evidence type="ECO:0000313" key="2">
    <source>
        <dbReference type="EMBL" id="ARE60476.1"/>
    </source>
</evidence>
<proteinExistence type="predicted"/>
<accession>A0A1V0QD60</accession>
<name>A0A1V0QD60_9BACE</name>
<feature type="compositionally biased region" description="Basic and acidic residues" evidence="1">
    <location>
        <begin position="56"/>
        <end position="67"/>
    </location>
</feature>
<feature type="region of interest" description="Disordered" evidence="1">
    <location>
        <begin position="45"/>
        <end position="78"/>
    </location>
</feature>
<gene>
    <name evidence="2" type="ORF">A4V03_20310</name>
</gene>
<evidence type="ECO:0000256" key="1">
    <source>
        <dbReference type="SAM" id="MobiDB-lite"/>
    </source>
</evidence>
<sequence>MFFTILQGRAVPVWRKNLPCLARYFLSKTLQTLNTTLLSLCETKTTDPTGRRIKKKSDLRETGKKFSETSTPSPLESA</sequence>
<keyword evidence="3" id="KW-1185">Reference proteome</keyword>
<protein>
    <submittedName>
        <fullName evidence="2">Uncharacterized protein</fullName>
    </submittedName>
</protein>
<dbReference type="Proteomes" id="UP000092631">
    <property type="component" value="Chromosome"/>
</dbReference>
<reference evidence="3" key="1">
    <citation type="submission" date="2016-04" db="EMBL/GenBank/DDBJ databases">
        <title>Complete Genome Sequences of Twelve Strains of a Stable Defined Moderately Diverse Mouse Microbiota 2 (sDMDMm2).</title>
        <authorList>
            <person name="Uchimura Y."/>
            <person name="Wyss M."/>
            <person name="Brugiroux S."/>
            <person name="Limenitakis J.P."/>
            <person name="Stecher B."/>
            <person name="McCoy K.D."/>
            <person name="Macpherson A.J."/>
        </authorList>
    </citation>
    <scope>NUCLEOTIDE SEQUENCE [LARGE SCALE GENOMIC DNA]</scope>
    <source>
        <strain evidence="3">I48</strain>
    </source>
</reference>
<organism evidence="2 3">
    <name type="scientific">Bacteroides caecimuris</name>
    <dbReference type="NCBI Taxonomy" id="1796613"/>
    <lineage>
        <taxon>Bacteria</taxon>
        <taxon>Pseudomonadati</taxon>
        <taxon>Bacteroidota</taxon>
        <taxon>Bacteroidia</taxon>
        <taxon>Bacteroidales</taxon>
        <taxon>Bacteroidaceae</taxon>
        <taxon>Bacteroides</taxon>
    </lineage>
</organism>
<dbReference type="KEGG" id="bcae:A4V03_20310"/>